<dbReference type="Gene3D" id="3.40.50.2300">
    <property type="match status" value="1"/>
</dbReference>
<dbReference type="InterPro" id="IPR001789">
    <property type="entry name" value="Sig_transdc_resp-reg_receiver"/>
</dbReference>
<evidence type="ECO:0000259" key="3">
    <source>
        <dbReference type="PROSITE" id="PS50110"/>
    </source>
</evidence>
<gene>
    <name evidence="4" type="ORF">CCS01_19330</name>
</gene>
<dbReference type="SMART" id="SM00448">
    <property type="entry name" value="REC"/>
    <property type="match status" value="1"/>
</dbReference>
<evidence type="ECO:0000256" key="1">
    <source>
        <dbReference type="ARBA" id="ARBA00022553"/>
    </source>
</evidence>
<evidence type="ECO:0000313" key="4">
    <source>
        <dbReference type="EMBL" id="PPQ30434.1"/>
    </source>
</evidence>
<dbReference type="AlphaFoldDB" id="A0A2S6N754"/>
<dbReference type="Proteomes" id="UP000239724">
    <property type="component" value="Unassembled WGS sequence"/>
</dbReference>
<dbReference type="InterPro" id="IPR050595">
    <property type="entry name" value="Bact_response_regulator"/>
</dbReference>
<protein>
    <recommendedName>
        <fullName evidence="3">Response regulatory domain-containing protein</fullName>
    </recommendedName>
</protein>
<dbReference type="Pfam" id="PF00072">
    <property type="entry name" value="Response_reg"/>
    <property type="match status" value="1"/>
</dbReference>
<evidence type="ECO:0000256" key="2">
    <source>
        <dbReference type="PROSITE-ProRule" id="PRU00169"/>
    </source>
</evidence>
<proteinExistence type="predicted"/>
<dbReference type="PROSITE" id="PS50110">
    <property type="entry name" value="RESPONSE_REGULATORY"/>
    <property type="match status" value="1"/>
</dbReference>
<organism evidence="4 5">
    <name type="scientific">Rhodopila globiformis</name>
    <name type="common">Rhodopseudomonas globiformis</name>
    <dbReference type="NCBI Taxonomy" id="1071"/>
    <lineage>
        <taxon>Bacteria</taxon>
        <taxon>Pseudomonadati</taxon>
        <taxon>Pseudomonadota</taxon>
        <taxon>Alphaproteobacteria</taxon>
        <taxon>Acetobacterales</taxon>
        <taxon>Acetobacteraceae</taxon>
        <taxon>Rhodopila</taxon>
    </lineage>
</organism>
<accession>A0A2S6N754</accession>
<comment type="caution">
    <text evidence="4">The sequence shown here is derived from an EMBL/GenBank/DDBJ whole genome shotgun (WGS) entry which is preliminary data.</text>
</comment>
<evidence type="ECO:0000313" key="5">
    <source>
        <dbReference type="Proteomes" id="UP000239724"/>
    </source>
</evidence>
<dbReference type="SUPFAM" id="SSF52172">
    <property type="entry name" value="CheY-like"/>
    <property type="match status" value="1"/>
</dbReference>
<name>A0A2S6N754_RHOGL</name>
<feature type="domain" description="Response regulatory" evidence="3">
    <location>
        <begin position="20"/>
        <end position="134"/>
    </location>
</feature>
<keyword evidence="1 2" id="KW-0597">Phosphoprotein</keyword>
<reference evidence="4 5" key="1">
    <citation type="journal article" date="2018" name="Arch. Microbiol.">
        <title>New insights into the metabolic potential of the phototrophic purple bacterium Rhodopila globiformis DSM 161(T) from its draft genome sequence and evidence for a vanadium-dependent nitrogenase.</title>
        <authorList>
            <person name="Imhoff J.F."/>
            <person name="Rahn T."/>
            <person name="Kunzel S."/>
            <person name="Neulinger S.C."/>
        </authorList>
    </citation>
    <scope>NUCLEOTIDE SEQUENCE [LARGE SCALE GENOMIC DNA]</scope>
    <source>
        <strain evidence="4 5">DSM 161</strain>
    </source>
</reference>
<dbReference type="PANTHER" id="PTHR44591">
    <property type="entry name" value="STRESS RESPONSE REGULATOR PROTEIN 1"/>
    <property type="match status" value="1"/>
</dbReference>
<sequence length="136" mass="14871">MNMMTMPSHSSPTQISSMPTVLVVEDEVMVRMPIAEYLRDCGYNVVEACDADEAIAAVAEGGAVSLVFSDVRMPGQMDGFGLAQWFKTHHPDVPVLLTSGYNASRGTARDMPGVRLIEKPYSQLQVARRIAALLER</sequence>
<dbReference type="InterPro" id="IPR011006">
    <property type="entry name" value="CheY-like_superfamily"/>
</dbReference>
<feature type="modified residue" description="4-aspartylphosphate" evidence="2">
    <location>
        <position position="70"/>
    </location>
</feature>
<dbReference type="EMBL" id="NHRY01000212">
    <property type="protein sequence ID" value="PPQ30434.1"/>
    <property type="molecule type" value="Genomic_DNA"/>
</dbReference>
<dbReference type="PANTHER" id="PTHR44591:SF21">
    <property type="entry name" value="TWO-COMPONENT RESPONSE REGULATOR"/>
    <property type="match status" value="1"/>
</dbReference>
<keyword evidence="5" id="KW-1185">Reference proteome</keyword>
<dbReference type="GO" id="GO:0000160">
    <property type="term" value="P:phosphorelay signal transduction system"/>
    <property type="evidence" value="ECO:0007669"/>
    <property type="project" value="InterPro"/>
</dbReference>